<evidence type="ECO:0000313" key="1">
    <source>
        <dbReference type="EMBL" id="KPH73637.1"/>
    </source>
</evidence>
<name>A0A0N1F7P4_9HYPH</name>
<dbReference type="Pfam" id="PF03069">
    <property type="entry name" value="FmdA_AmdA"/>
    <property type="match status" value="2"/>
</dbReference>
<evidence type="ECO:0000313" key="2">
    <source>
        <dbReference type="Proteomes" id="UP000037822"/>
    </source>
</evidence>
<dbReference type="OrthoDB" id="9785236at2"/>
<comment type="caution">
    <text evidence="1">The sequence shown here is derived from an EMBL/GenBank/DDBJ whole genome shotgun (WGS) entry which is preliminary data.</text>
</comment>
<accession>A0A0N1F7P4</accession>
<organism evidence="1 2">
    <name type="scientific">Bosea vaviloviae</name>
    <dbReference type="NCBI Taxonomy" id="1526658"/>
    <lineage>
        <taxon>Bacteria</taxon>
        <taxon>Pseudomonadati</taxon>
        <taxon>Pseudomonadota</taxon>
        <taxon>Alphaproteobacteria</taxon>
        <taxon>Hyphomicrobiales</taxon>
        <taxon>Boseaceae</taxon>
        <taxon>Bosea</taxon>
    </lineage>
</organism>
<dbReference type="PANTHER" id="PTHR31891:SF1">
    <property type="entry name" value="FORMAMIDASE C869.04-RELATED"/>
    <property type="match status" value="1"/>
</dbReference>
<dbReference type="AlphaFoldDB" id="A0A0N1F7P4"/>
<keyword evidence="2" id="KW-1185">Reference proteome</keyword>
<gene>
    <name evidence="1" type="ORF">AE618_26175</name>
</gene>
<dbReference type="EMBL" id="LGSZ01000095">
    <property type="protein sequence ID" value="KPH73637.1"/>
    <property type="molecule type" value="Genomic_DNA"/>
</dbReference>
<dbReference type="SUPFAM" id="SSF141130">
    <property type="entry name" value="Acetamidase/Formamidase-like"/>
    <property type="match status" value="1"/>
</dbReference>
<dbReference type="PATRIC" id="fig|1526658.3.peg.4774"/>
<dbReference type="Proteomes" id="UP000037822">
    <property type="component" value="Unassembled WGS sequence"/>
</dbReference>
<dbReference type="RefSeq" id="WP_054211982.1">
    <property type="nucleotide sequence ID" value="NZ_LGSZ01000095.1"/>
</dbReference>
<dbReference type="Gene3D" id="3.10.28.20">
    <property type="entry name" value="Acetamidase/Formamidase-like domains"/>
    <property type="match status" value="1"/>
</dbReference>
<dbReference type="PANTHER" id="PTHR31891">
    <property type="entry name" value="FORMAMIDASE C869.04-RELATED"/>
    <property type="match status" value="1"/>
</dbReference>
<dbReference type="Gene3D" id="2.60.120.580">
    <property type="entry name" value="Acetamidase/Formamidase-like domains"/>
    <property type="match status" value="2"/>
</dbReference>
<dbReference type="InterPro" id="IPR004304">
    <property type="entry name" value="FmdA_AmdA"/>
</dbReference>
<protein>
    <submittedName>
        <fullName evidence="1">Amidase</fullName>
    </submittedName>
</protein>
<dbReference type="GO" id="GO:0016811">
    <property type="term" value="F:hydrolase activity, acting on carbon-nitrogen (but not peptide) bonds, in linear amides"/>
    <property type="evidence" value="ECO:0007669"/>
    <property type="project" value="InterPro"/>
</dbReference>
<reference evidence="1 2" key="1">
    <citation type="submission" date="2015-07" db="EMBL/GenBank/DDBJ databases">
        <title>Whole genome sequencing of Bosea vaviloviae isolated from cave pool.</title>
        <authorList>
            <person name="Tan N.E.H."/>
            <person name="Lee Y.P."/>
            <person name="Gan H.M."/>
            <person name="Barton H."/>
            <person name="Savka M.A."/>
        </authorList>
    </citation>
    <scope>NUCLEOTIDE SEQUENCE [LARGE SCALE GENOMIC DNA]</scope>
    <source>
        <strain evidence="1 2">SD260</strain>
    </source>
</reference>
<proteinExistence type="predicted"/>
<sequence length="313" mass="33824">MTHHLKASPETCHWGYFDARVAPALTIASGESVTIESVSGTLETLPPAGFHVPPELHAIHAAQKGPPFGPHILTGAVSVEGAWPGDVLQVDIESVSLRQDWGYNLNRPLAGTLPDDFPHFHLMNIPLDSTRMVGTMPWGLELPLAPFFGVMGVAPPLEWGRCTSIIPRAFGGNLDNKELVAGTTLYLPVFVPGALFSVGDGHGVQGDGEVNVTAIETALSGTFKLTVRKDLHFTYPRAETPTHVITCGMDPDLDRCAEKALRDMIVLIVERTGITREQAYALCSMAADLRVTQTVNQHKGVHCMLRKELLAKG</sequence>